<keyword evidence="4" id="KW-1185">Reference proteome</keyword>
<keyword evidence="2" id="KW-0472">Membrane</keyword>
<evidence type="ECO:0000256" key="1">
    <source>
        <dbReference type="SAM" id="MobiDB-lite"/>
    </source>
</evidence>
<dbReference type="AlphaFoldDB" id="A0A183G761"/>
<dbReference type="WBParaSite" id="HPBE_0001759601-mRNA-1">
    <property type="protein sequence ID" value="HPBE_0001759601-mRNA-1"/>
    <property type="gene ID" value="HPBE_0001759601"/>
</dbReference>
<accession>A0A3P8AF86</accession>
<keyword evidence="2" id="KW-0812">Transmembrane</keyword>
<proteinExistence type="predicted"/>
<feature type="region of interest" description="Disordered" evidence="1">
    <location>
        <begin position="105"/>
        <end position="142"/>
    </location>
</feature>
<accession>A0A183G761</accession>
<keyword evidence="2" id="KW-1133">Transmembrane helix</keyword>
<organism evidence="4 5">
    <name type="scientific">Heligmosomoides polygyrus</name>
    <name type="common">Parasitic roundworm</name>
    <dbReference type="NCBI Taxonomy" id="6339"/>
    <lineage>
        <taxon>Eukaryota</taxon>
        <taxon>Metazoa</taxon>
        <taxon>Ecdysozoa</taxon>
        <taxon>Nematoda</taxon>
        <taxon>Chromadorea</taxon>
        <taxon>Rhabditida</taxon>
        <taxon>Rhabditina</taxon>
        <taxon>Rhabditomorpha</taxon>
        <taxon>Strongyloidea</taxon>
        <taxon>Heligmosomidae</taxon>
        <taxon>Heligmosomoides</taxon>
    </lineage>
</organism>
<feature type="transmembrane region" description="Helical" evidence="2">
    <location>
        <begin position="14"/>
        <end position="32"/>
    </location>
</feature>
<evidence type="ECO:0000313" key="5">
    <source>
        <dbReference type="WBParaSite" id="HPBE_0001759601-mRNA-1"/>
    </source>
</evidence>
<dbReference type="Proteomes" id="UP000050761">
    <property type="component" value="Unassembled WGS sequence"/>
</dbReference>
<name>A0A183G761_HELPZ</name>
<feature type="compositionally biased region" description="Pro residues" evidence="1">
    <location>
        <begin position="125"/>
        <end position="142"/>
    </location>
</feature>
<sequence>MTGKDEGRVYRCRLAYGLIWTTLIAVILYLIFDGALMAGMRRLRCLCLGVTSVSVARADVHHAHAVVVTGNPQQVVYTTGATTTYPAATVYQPAMYQPAQPYAYQQPQYTQPPYPEGQPQYQPQPNVPPNPSTPDGPPDYKP</sequence>
<reference evidence="5" key="2">
    <citation type="submission" date="2019-09" db="UniProtKB">
        <authorList>
            <consortium name="WormBaseParasite"/>
        </authorList>
    </citation>
    <scope>IDENTIFICATION</scope>
</reference>
<protein>
    <submittedName>
        <fullName evidence="5">Conserved domain protein</fullName>
    </submittedName>
</protein>
<evidence type="ECO:0000256" key="2">
    <source>
        <dbReference type="SAM" id="Phobius"/>
    </source>
</evidence>
<reference evidence="3 4" key="1">
    <citation type="submission" date="2018-11" db="EMBL/GenBank/DDBJ databases">
        <authorList>
            <consortium name="Pathogen Informatics"/>
        </authorList>
    </citation>
    <scope>NUCLEOTIDE SEQUENCE [LARGE SCALE GENOMIC DNA]</scope>
</reference>
<evidence type="ECO:0000313" key="3">
    <source>
        <dbReference type="EMBL" id="VDP09321.1"/>
    </source>
</evidence>
<evidence type="ECO:0000313" key="4">
    <source>
        <dbReference type="Proteomes" id="UP000050761"/>
    </source>
</evidence>
<gene>
    <name evidence="3" type="ORF">HPBE_LOCUS17595</name>
</gene>
<dbReference type="EMBL" id="UZAH01030112">
    <property type="protein sequence ID" value="VDP09321.1"/>
    <property type="molecule type" value="Genomic_DNA"/>
</dbReference>